<evidence type="ECO:0000256" key="4">
    <source>
        <dbReference type="ARBA" id="ARBA00023002"/>
    </source>
</evidence>
<evidence type="ECO:0000256" key="2">
    <source>
        <dbReference type="ARBA" id="ARBA00022617"/>
    </source>
</evidence>
<dbReference type="InterPro" id="IPR002397">
    <property type="entry name" value="Cyt_P450_B"/>
</dbReference>
<name>A4X8S0_SALTO</name>
<dbReference type="GO" id="GO:0017000">
    <property type="term" value="P:antibiotic biosynthetic process"/>
    <property type="evidence" value="ECO:0007669"/>
    <property type="project" value="UniProtKB-ARBA"/>
</dbReference>
<dbReference type="PRINTS" id="PR00359">
    <property type="entry name" value="BP450"/>
</dbReference>
<dbReference type="Pfam" id="PF00067">
    <property type="entry name" value="p450"/>
    <property type="match status" value="1"/>
</dbReference>
<dbReference type="AlphaFoldDB" id="A4X8S0"/>
<dbReference type="InterPro" id="IPR001128">
    <property type="entry name" value="Cyt_P450"/>
</dbReference>
<proteinExistence type="inferred from homology"/>
<dbReference type="GO" id="GO:0016705">
    <property type="term" value="F:oxidoreductase activity, acting on paired donors, with incorporation or reduction of molecular oxygen"/>
    <property type="evidence" value="ECO:0007669"/>
    <property type="project" value="InterPro"/>
</dbReference>
<dbReference type="InterPro" id="IPR036396">
    <property type="entry name" value="Cyt_P450_sf"/>
</dbReference>
<dbReference type="PATRIC" id="fig|369723.5.peg.2914"/>
<dbReference type="CDD" id="cd20625">
    <property type="entry name" value="CYP164-like"/>
    <property type="match status" value="1"/>
</dbReference>
<evidence type="ECO:0000313" key="9">
    <source>
        <dbReference type="Proteomes" id="UP000000235"/>
    </source>
</evidence>
<dbReference type="GO" id="GO:0020037">
    <property type="term" value="F:heme binding"/>
    <property type="evidence" value="ECO:0007669"/>
    <property type="project" value="InterPro"/>
</dbReference>
<keyword evidence="6 7" id="KW-0503">Monooxygenase</keyword>
<dbReference type="GO" id="GO:0004497">
    <property type="term" value="F:monooxygenase activity"/>
    <property type="evidence" value="ECO:0007669"/>
    <property type="project" value="UniProtKB-KW"/>
</dbReference>
<reference evidence="9" key="1">
    <citation type="journal article" date="2007" name="Proc. Natl. Acad. Sci. U.S.A.">
        <title>Genome sequencing reveals complex secondary metabolome in the marine actinomycete Salinispora tropica.</title>
        <authorList>
            <person name="Udwary D.W."/>
            <person name="Zeigler L."/>
            <person name="Asolkar R.N."/>
            <person name="Singan V."/>
            <person name="Lapidus A."/>
            <person name="Fenical W."/>
            <person name="Jensen P.R."/>
            <person name="Moore B.S."/>
        </authorList>
    </citation>
    <scope>NUCLEOTIDE SEQUENCE [LARGE SCALE GENOMIC DNA]</scope>
    <source>
        <strain evidence="9">ATCC BAA-916 / DSM 44818 / CNB-440</strain>
    </source>
</reference>
<keyword evidence="9" id="KW-1185">Reference proteome</keyword>
<keyword evidence="5 7" id="KW-0408">Iron</keyword>
<keyword evidence="3 7" id="KW-0479">Metal-binding</keyword>
<dbReference type="Gene3D" id="1.10.630.10">
    <property type="entry name" value="Cytochrome P450"/>
    <property type="match status" value="1"/>
</dbReference>
<evidence type="ECO:0000256" key="6">
    <source>
        <dbReference type="ARBA" id="ARBA00023033"/>
    </source>
</evidence>
<dbReference type="RefSeq" id="WP_012014051.1">
    <property type="nucleotide sequence ID" value="NC_009380.1"/>
</dbReference>
<dbReference type="HOGENOM" id="CLU_033716_0_2_11"/>
<keyword evidence="2 7" id="KW-0349">Heme</keyword>
<dbReference type="PROSITE" id="PS00086">
    <property type="entry name" value="CYTOCHROME_P450"/>
    <property type="match status" value="1"/>
</dbReference>
<dbReference type="EMBL" id="CP000667">
    <property type="protein sequence ID" value="ABP55270.1"/>
    <property type="molecule type" value="Genomic_DNA"/>
</dbReference>
<evidence type="ECO:0000256" key="3">
    <source>
        <dbReference type="ARBA" id="ARBA00022723"/>
    </source>
</evidence>
<evidence type="ECO:0000256" key="7">
    <source>
        <dbReference type="RuleBase" id="RU000461"/>
    </source>
</evidence>
<dbReference type="FunFam" id="1.10.630.10:FF:000018">
    <property type="entry name" value="Cytochrome P450 monooxygenase"/>
    <property type="match status" value="1"/>
</dbReference>
<keyword evidence="4 7" id="KW-0560">Oxidoreductase</keyword>
<evidence type="ECO:0000256" key="1">
    <source>
        <dbReference type="ARBA" id="ARBA00010617"/>
    </source>
</evidence>
<dbReference type="Proteomes" id="UP000000235">
    <property type="component" value="Chromosome"/>
</dbReference>
<dbReference type="PANTHER" id="PTHR46696:SF1">
    <property type="entry name" value="CYTOCHROME P450 YJIB-RELATED"/>
    <property type="match status" value="1"/>
</dbReference>
<dbReference type="SUPFAM" id="SSF48264">
    <property type="entry name" value="Cytochrome P450"/>
    <property type="match status" value="1"/>
</dbReference>
<dbReference type="eggNOG" id="COG2124">
    <property type="taxonomic scope" value="Bacteria"/>
</dbReference>
<gene>
    <name evidence="8" type="ordered locus">Strop_2829</name>
</gene>
<comment type="similarity">
    <text evidence="1 7">Belongs to the cytochrome P450 family.</text>
</comment>
<evidence type="ECO:0000313" key="8">
    <source>
        <dbReference type="EMBL" id="ABP55270.1"/>
    </source>
</evidence>
<accession>A4X8S0</accession>
<dbReference type="PANTHER" id="PTHR46696">
    <property type="entry name" value="P450, PUTATIVE (EUROFUNG)-RELATED"/>
    <property type="match status" value="1"/>
</dbReference>
<dbReference type="InterPro" id="IPR017972">
    <property type="entry name" value="Cyt_P450_CS"/>
</dbReference>
<evidence type="ECO:0000256" key="5">
    <source>
        <dbReference type="ARBA" id="ARBA00023004"/>
    </source>
</evidence>
<sequence length="400" mass="44116">MTTSALAPRFDALDPNVVEDPYPEYARLRAAGPLCRLGPGSWGVTRFADVTNLQHDPRLGSEFPAGYHEISVGDGPASAFFQRVMLYRDPPDHIRLRRLMSGAFTPAVVRRLRSHIEDLVDELLAPALAAGRMDLVPELAYPLPVRVVCRLMGIPPESTEDVRHHATNIGRAFTAVVPEQARTEADEAVSWLREHLGALLEQRRSHRGDDLLSRLLDAEESGDNLSADEIVDNTVFSFFAGFETTVHMITTGTAALLAHPDQLARLRADPSLVTTAVDEFLRWDAPIQGTARYVREPIEIGGRTIRRGRVLVLMIGSANHDERRFAQPDRLDVGRQDNPHVAFGGGAHLCLGAFLARMEGAVVFDRLARLAVLEPDGPTVREPNTPFRAYASVPVRIGDR</sequence>
<dbReference type="STRING" id="369723.Strop_2829"/>
<protein>
    <submittedName>
        <fullName evidence="8">Cytochrome P450</fullName>
    </submittedName>
</protein>
<dbReference type="GO" id="GO:0005506">
    <property type="term" value="F:iron ion binding"/>
    <property type="evidence" value="ECO:0007669"/>
    <property type="project" value="InterPro"/>
</dbReference>
<organism evidence="8 9">
    <name type="scientific">Salinispora tropica (strain ATCC BAA-916 / DSM 44818 / JCM 13857 / NBRC 105044 / CNB-440)</name>
    <dbReference type="NCBI Taxonomy" id="369723"/>
    <lineage>
        <taxon>Bacteria</taxon>
        <taxon>Bacillati</taxon>
        <taxon>Actinomycetota</taxon>
        <taxon>Actinomycetes</taxon>
        <taxon>Micromonosporales</taxon>
        <taxon>Micromonosporaceae</taxon>
        <taxon>Salinispora</taxon>
    </lineage>
</organism>
<dbReference type="KEGG" id="stp:Strop_2829"/>